<dbReference type="Proteomes" id="UP000619295">
    <property type="component" value="Unassembled WGS sequence"/>
</dbReference>
<evidence type="ECO:0000313" key="2">
    <source>
        <dbReference type="Proteomes" id="UP000619295"/>
    </source>
</evidence>
<reference evidence="1" key="1">
    <citation type="submission" date="2020-09" db="EMBL/GenBank/DDBJ databases">
        <title>Bosea spartocytisi sp. nov. a root nodule endophyte of Spartocytisus supranubius in the high mountain ecosystem fo the Teide National Park (Canary Islands, Spain).</title>
        <authorList>
            <person name="Pulido-Suarez L."/>
            <person name="Peix A."/>
            <person name="Igual J.M."/>
            <person name="Socas-Perez N."/>
            <person name="Velazquez E."/>
            <person name="Flores-Felix J.D."/>
            <person name="Leon-Barrios M."/>
        </authorList>
    </citation>
    <scope>NUCLEOTIDE SEQUENCE</scope>
    <source>
        <strain evidence="1">SSUT16</strain>
    </source>
</reference>
<proteinExistence type="predicted"/>
<name>A0A927I181_9HYPH</name>
<comment type="caution">
    <text evidence="1">The sequence shown here is derived from an EMBL/GenBank/DDBJ whole genome shotgun (WGS) entry which is preliminary data.</text>
</comment>
<dbReference type="RefSeq" id="WP_191124689.1">
    <property type="nucleotide sequence ID" value="NZ_JACXWY010000009.1"/>
</dbReference>
<gene>
    <name evidence="1" type="ORF">IED13_15465</name>
</gene>
<dbReference type="InterPro" id="IPR053745">
    <property type="entry name" value="Viral_Tail_Comp_sf"/>
</dbReference>
<dbReference type="AlphaFoldDB" id="A0A927I181"/>
<dbReference type="EMBL" id="JACXWY010000009">
    <property type="protein sequence ID" value="MBD3847107.1"/>
    <property type="molecule type" value="Genomic_DNA"/>
</dbReference>
<organism evidence="1 2">
    <name type="scientific">Bosea spartocytisi</name>
    <dbReference type="NCBI Taxonomy" id="2773451"/>
    <lineage>
        <taxon>Bacteria</taxon>
        <taxon>Pseudomonadati</taxon>
        <taxon>Pseudomonadota</taxon>
        <taxon>Alphaproteobacteria</taxon>
        <taxon>Hyphomicrobiales</taxon>
        <taxon>Boseaceae</taxon>
        <taxon>Bosea</taxon>
    </lineage>
</organism>
<evidence type="ECO:0000313" key="1">
    <source>
        <dbReference type="EMBL" id="MBD3847107.1"/>
    </source>
</evidence>
<keyword evidence="2" id="KW-1185">Reference proteome</keyword>
<dbReference type="InterPro" id="IPR021508">
    <property type="entry name" value="Gp17-like"/>
</dbReference>
<sequence length="132" mass="13792">MITPDYALQDALVRACKAARTAAGDNIFDKVPAKAAYPRVVIGPSQVVPIGASCLGAKEVTQQVDVWTDSVGFGAARQIAGTIVSLVEDDQLQPTGFVIALAVVESTDISRESDGIVSRARISIRAILQPAA</sequence>
<dbReference type="Gene3D" id="3.30.2000.30">
    <property type="match status" value="1"/>
</dbReference>
<dbReference type="Pfam" id="PF11367">
    <property type="entry name" value="Tail_completion_gp17"/>
    <property type="match status" value="1"/>
</dbReference>
<protein>
    <submittedName>
        <fullName evidence="1">DUF3168 domain-containing protein</fullName>
    </submittedName>
</protein>
<accession>A0A927I181</accession>